<dbReference type="Proteomes" id="UP000280501">
    <property type="component" value="Unassembled WGS sequence"/>
</dbReference>
<dbReference type="RefSeq" id="WP_123815196.1">
    <property type="nucleotide sequence ID" value="NZ_RKQZ01000001.1"/>
</dbReference>
<reference evidence="1 2" key="1">
    <citation type="submission" date="2018-11" db="EMBL/GenBank/DDBJ databases">
        <title>Sequencing the genomes of 1000 actinobacteria strains.</title>
        <authorList>
            <person name="Klenk H.-P."/>
        </authorList>
    </citation>
    <scope>NUCLEOTIDE SEQUENCE [LARGE SCALE GENOMIC DNA]</scope>
    <source>
        <strain evidence="1 2">DSM 15700</strain>
    </source>
</reference>
<comment type="caution">
    <text evidence="1">The sequence shown here is derived from an EMBL/GenBank/DDBJ whole genome shotgun (WGS) entry which is preliminary data.</text>
</comment>
<dbReference type="Pfam" id="PF19463">
    <property type="entry name" value="DUF6000"/>
    <property type="match status" value="1"/>
</dbReference>
<accession>A0A3N4ZMV7</accession>
<proteinExistence type="predicted"/>
<dbReference type="InterPro" id="IPR046042">
    <property type="entry name" value="DUF6000"/>
</dbReference>
<sequence>MRASRVRRDPPADDYTRAEIRLLKRLVRPFYLKMYLAEAPAEVDPRAARRFRRKLLRAGRTVTAEQVEWLLQGRDWRELTMGAWFALAVPVGKVRRAVVDAWGSVPDGHAAGPLVTVSVLIAGPDAVAGMRSFVERLDGHDVLGTAGYASAAIAHLGGSPPLDPGPMVVASLEDSLSVAADLQCDFRAVRRARWRHGGERQEPPSAP</sequence>
<dbReference type="AlphaFoldDB" id="A0A3N4ZMV7"/>
<organism evidence="1 2">
    <name type="scientific">Myceligenerans xiligouense</name>
    <dbReference type="NCBI Taxonomy" id="253184"/>
    <lineage>
        <taxon>Bacteria</taxon>
        <taxon>Bacillati</taxon>
        <taxon>Actinomycetota</taxon>
        <taxon>Actinomycetes</taxon>
        <taxon>Micrococcales</taxon>
        <taxon>Promicromonosporaceae</taxon>
        <taxon>Myceligenerans</taxon>
    </lineage>
</organism>
<evidence type="ECO:0000313" key="1">
    <source>
        <dbReference type="EMBL" id="RPF22255.1"/>
    </source>
</evidence>
<keyword evidence="2" id="KW-1185">Reference proteome</keyword>
<name>A0A3N4ZMV7_9MICO</name>
<protein>
    <submittedName>
        <fullName evidence="1">Uncharacterized protein</fullName>
    </submittedName>
</protein>
<gene>
    <name evidence="1" type="ORF">EDD34_2905</name>
</gene>
<dbReference type="EMBL" id="RKQZ01000001">
    <property type="protein sequence ID" value="RPF22255.1"/>
    <property type="molecule type" value="Genomic_DNA"/>
</dbReference>
<evidence type="ECO:0000313" key="2">
    <source>
        <dbReference type="Proteomes" id="UP000280501"/>
    </source>
</evidence>